<dbReference type="Proteomes" id="UP001500689">
    <property type="component" value="Unassembled WGS sequence"/>
</dbReference>
<keyword evidence="3" id="KW-1185">Reference proteome</keyword>
<gene>
    <name evidence="2" type="ORF">GCM10022222_62580</name>
</gene>
<organism evidence="2 3">
    <name type="scientific">Amycolatopsis ultiminotia</name>
    <dbReference type="NCBI Taxonomy" id="543629"/>
    <lineage>
        <taxon>Bacteria</taxon>
        <taxon>Bacillati</taxon>
        <taxon>Actinomycetota</taxon>
        <taxon>Actinomycetes</taxon>
        <taxon>Pseudonocardiales</taxon>
        <taxon>Pseudonocardiaceae</taxon>
        <taxon>Amycolatopsis</taxon>
    </lineage>
</organism>
<dbReference type="RefSeq" id="WP_344866294.1">
    <property type="nucleotide sequence ID" value="NZ_BAAAZN010000016.1"/>
</dbReference>
<evidence type="ECO:0000313" key="3">
    <source>
        <dbReference type="Proteomes" id="UP001500689"/>
    </source>
</evidence>
<evidence type="ECO:0000313" key="2">
    <source>
        <dbReference type="EMBL" id="GAA3569948.1"/>
    </source>
</evidence>
<protein>
    <recommendedName>
        <fullName evidence="4">DUF4878 domain-containing protein</fullName>
    </recommendedName>
</protein>
<dbReference type="EMBL" id="BAAAZN010000016">
    <property type="protein sequence ID" value="GAA3569948.1"/>
    <property type="molecule type" value="Genomic_DNA"/>
</dbReference>
<comment type="caution">
    <text evidence="2">The sequence shown here is derived from an EMBL/GenBank/DDBJ whole genome shotgun (WGS) entry which is preliminary data.</text>
</comment>
<reference evidence="3" key="1">
    <citation type="journal article" date="2019" name="Int. J. Syst. Evol. Microbiol.">
        <title>The Global Catalogue of Microorganisms (GCM) 10K type strain sequencing project: providing services to taxonomists for standard genome sequencing and annotation.</title>
        <authorList>
            <consortium name="The Broad Institute Genomics Platform"/>
            <consortium name="The Broad Institute Genome Sequencing Center for Infectious Disease"/>
            <person name="Wu L."/>
            <person name="Ma J."/>
        </authorList>
    </citation>
    <scope>NUCLEOTIDE SEQUENCE [LARGE SCALE GENOMIC DNA]</scope>
    <source>
        <strain evidence="3">JCM 16898</strain>
    </source>
</reference>
<proteinExistence type="predicted"/>
<sequence>MNRGLAATLIVLAALVAGGFLGLFLVGRAGSGPPVTSAVPPPAPRTTAPSPAPEADRVATTVLANALVQAIADADSAGFGKLACRPQTAQALAALQSRWDAAGPMHVTLTGPPVVSGEEATVTVHVEATGGHQDTAFPLHREHGRWCLAD</sequence>
<evidence type="ECO:0008006" key="4">
    <source>
        <dbReference type="Google" id="ProtNLM"/>
    </source>
</evidence>
<evidence type="ECO:0000256" key="1">
    <source>
        <dbReference type="SAM" id="MobiDB-lite"/>
    </source>
</evidence>
<feature type="region of interest" description="Disordered" evidence="1">
    <location>
        <begin position="34"/>
        <end position="53"/>
    </location>
</feature>
<name>A0ABP6XN29_9PSEU</name>
<accession>A0ABP6XN29</accession>